<dbReference type="AlphaFoldDB" id="A0A1B6FM47"/>
<dbReference type="Gene3D" id="2.40.10.10">
    <property type="entry name" value="Trypsin-like serine proteases"/>
    <property type="match status" value="2"/>
</dbReference>
<proteinExistence type="predicted"/>
<feature type="domain" description="Peptidase S1" evidence="2">
    <location>
        <begin position="1"/>
        <end position="297"/>
    </location>
</feature>
<dbReference type="InterPro" id="IPR001254">
    <property type="entry name" value="Trypsin_dom"/>
</dbReference>
<dbReference type="PRINTS" id="PR00722">
    <property type="entry name" value="CHYMOTRYPSIN"/>
</dbReference>
<dbReference type="InterPro" id="IPR043504">
    <property type="entry name" value="Peptidase_S1_PA_chymotrypsin"/>
</dbReference>
<evidence type="ECO:0000256" key="1">
    <source>
        <dbReference type="ARBA" id="ARBA00023157"/>
    </source>
</evidence>
<name>A0A1B6FM47_9HEMI</name>
<dbReference type="PANTHER" id="PTHR24271">
    <property type="entry name" value="KALLIKREIN-RELATED"/>
    <property type="match status" value="1"/>
</dbReference>
<feature type="non-terminal residue" evidence="3">
    <location>
        <position position="1"/>
    </location>
</feature>
<dbReference type="PROSITE" id="PS50240">
    <property type="entry name" value="TRYPSIN_DOM"/>
    <property type="match status" value="1"/>
</dbReference>
<dbReference type="InterPro" id="IPR009003">
    <property type="entry name" value="Peptidase_S1_PA"/>
</dbReference>
<dbReference type="GO" id="GO:0004252">
    <property type="term" value="F:serine-type endopeptidase activity"/>
    <property type="evidence" value="ECO:0007669"/>
    <property type="project" value="InterPro"/>
</dbReference>
<dbReference type="SUPFAM" id="SSF50494">
    <property type="entry name" value="Trypsin-like serine proteases"/>
    <property type="match status" value="1"/>
</dbReference>
<keyword evidence="1" id="KW-1015">Disulfide bond</keyword>
<evidence type="ECO:0000259" key="2">
    <source>
        <dbReference type="PROSITE" id="PS50240"/>
    </source>
</evidence>
<dbReference type="SMART" id="SM00020">
    <property type="entry name" value="Tryp_SPc"/>
    <property type="match status" value="1"/>
</dbReference>
<accession>A0A1B6FM47</accession>
<dbReference type="EMBL" id="GECZ01018493">
    <property type="protein sequence ID" value="JAS51276.1"/>
    <property type="molecule type" value="Transcribed_RNA"/>
</dbReference>
<feature type="non-terminal residue" evidence="3">
    <location>
        <position position="297"/>
    </location>
</feature>
<organism evidence="3">
    <name type="scientific">Cuerna arida</name>
    <dbReference type="NCBI Taxonomy" id="1464854"/>
    <lineage>
        <taxon>Eukaryota</taxon>
        <taxon>Metazoa</taxon>
        <taxon>Ecdysozoa</taxon>
        <taxon>Arthropoda</taxon>
        <taxon>Hexapoda</taxon>
        <taxon>Insecta</taxon>
        <taxon>Pterygota</taxon>
        <taxon>Neoptera</taxon>
        <taxon>Paraneoptera</taxon>
        <taxon>Hemiptera</taxon>
        <taxon>Auchenorrhyncha</taxon>
        <taxon>Membracoidea</taxon>
        <taxon>Cicadellidae</taxon>
        <taxon>Cicadellinae</taxon>
        <taxon>Proconiini</taxon>
        <taxon>Cuerna</taxon>
    </lineage>
</organism>
<dbReference type="InterPro" id="IPR001314">
    <property type="entry name" value="Peptidase_S1A"/>
</dbReference>
<sequence>RALPIDKAPFATVVFSTKNKFYCSGTLVHLEYVLTSAHCLYDLHGVLTEDDISITVMAGSEKVKFKENEVTDGKVQLRESKRILIHPGYTWSENFVNDLAIIHLKKPFNKTEHVSVAPLQKSNVGKRILQSRKFPWDIADFHSLGGPDPSDWVSRTCTAVGYGNSPQSTYSEMDNTLKIETIDIGKQCHCLEKVRSVRSPFNIIKMKNIFLCDHLTTLTGLCCGDNGGMLLCDNVLRGIATTVFHYESQNDDSAGSHATHESCQPQEGTPQACGSSMSMSVYTDLCQFSEWLYKHIP</sequence>
<protein>
    <recommendedName>
        <fullName evidence="2">Peptidase S1 domain-containing protein</fullName>
    </recommendedName>
</protein>
<dbReference type="PANTHER" id="PTHR24271:SF50">
    <property type="match status" value="1"/>
</dbReference>
<evidence type="ECO:0000313" key="3">
    <source>
        <dbReference type="EMBL" id="JAS51276.1"/>
    </source>
</evidence>
<gene>
    <name evidence="3" type="ORF">g.13594</name>
</gene>
<dbReference type="Pfam" id="PF00089">
    <property type="entry name" value="Trypsin"/>
    <property type="match status" value="1"/>
</dbReference>
<dbReference type="GO" id="GO:0006508">
    <property type="term" value="P:proteolysis"/>
    <property type="evidence" value="ECO:0007669"/>
    <property type="project" value="InterPro"/>
</dbReference>
<reference evidence="3" key="1">
    <citation type="submission" date="2015-11" db="EMBL/GenBank/DDBJ databases">
        <title>De novo transcriptome assembly of four potential Pierce s Disease insect vectors from Arizona vineyards.</title>
        <authorList>
            <person name="Tassone E.E."/>
        </authorList>
    </citation>
    <scope>NUCLEOTIDE SEQUENCE</scope>
</reference>